<feature type="binding site" evidence="9">
    <location>
        <position position="267"/>
    </location>
    <ligand>
        <name>Zn(2+)</name>
        <dbReference type="ChEBI" id="CHEBI:29105"/>
        <label>1</label>
    </ligand>
</feature>
<evidence type="ECO:0000256" key="2">
    <source>
        <dbReference type="ARBA" id="ARBA00010210"/>
    </source>
</evidence>
<dbReference type="InterPro" id="IPR024610">
    <property type="entry name" value="ING_N_histone-binding"/>
</dbReference>
<dbReference type="InterPro" id="IPR013083">
    <property type="entry name" value="Znf_RING/FYVE/PHD"/>
</dbReference>
<dbReference type="Gene3D" id="3.30.40.10">
    <property type="entry name" value="Zinc/RING finger domain, C3HC4 (zinc finger)"/>
    <property type="match status" value="1"/>
</dbReference>
<feature type="binding site" evidence="9">
    <location>
        <position position="286"/>
    </location>
    <ligand>
        <name>Zn(2+)</name>
        <dbReference type="ChEBI" id="CHEBI:29105"/>
        <label>2</label>
    </ligand>
</feature>
<keyword evidence="5 9" id="KW-0862">Zinc</keyword>
<feature type="binding site" evidence="9">
    <location>
        <position position="256"/>
    </location>
    <ligand>
        <name>Zn(2+)</name>
        <dbReference type="ChEBI" id="CHEBI:29105"/>
        <label>2</label>
    </ligand>
</feature>
<dbReference type="GO" id="GO:0005634">
    <property type="term" value="C:nucleus"/>
    <property type="evidence" value="ECO:0007669"/>
    <property type="project" value="UniProtKB-SubCell"/>
</dbReference>
<dbReference type="SUPFAM" id="SSF57903">
    <property type="entry name" value="FYVE/PHD zinc finger"/>
    <property type="match status" value="1"/>
</dbReference>
<feature type="site" description="Histone H3K4me3 binding" evidence="8">
    <location>
        <position position="265"/>
    </location>
</feature>
<feature type="compositionally biased region" description="Low complexity" evidence="12">
    <location>
        <begin position="132"/>
        <end position="143"/>
    </location>
</feature>
<evidence type="ECO:0000313" key="16">
    <source>
        <dbReference type="Proteomes" id="UP000663881"/>
    </source>
</evidence>
<feature type="binding site" evidence="9">
    <location>
        <position position="270"/>
    </location>
    <ligand>
        <name>Zn(2+)</name>
        <dbReference type="ChEBI" id="CHEBI:29105"/>
        <label>1</label>
    </ligand>
</feature>
<dbReference type="InterPro" id="IPR028643">
    <property type="entry name" value="ING1_PHD_Znf"/>
</dbReference>
<keyword evidence="6 11" id="KW-0156">Chromatin regulator</keyword>
<comment type="caution">
    <text evidence="15">The sequence shown here is derived from an EMBL/GenBank/DDBJ whole genome shotgun (WGS) entry which is preliminary data.</text>
</comment>
<dbReference type="InterPro" id="IPR028651">
    <property type="entry name" value="ING_fam"/>
</dbReference>
<dbReference type="EMBL" id="CAJNON010000026">
    <property type="protein sequence ID" value="CAF0813297.1"/>
    <property type="molecule type" value="Genomic_DNA"/>
</dbReference>
<evidence type="ECO:0000256" key="8">
    <source>
        <dbReference type="PIRSR" id="PIRSR628651-50"/>
    </source>
</evidence>
<feature type="compositionally biased region" description="Low complexity" evidence="12">
    <location>
        <begin position="158"/>
        <end position="183"/>
    </location>
</feature>
<feature type="region of interest" description="Disordered" evidence="12">
    <location>
        <begin position="1"/>
        <end position="20"/>
    </location>
</feature>
<evidence type="ECO:0000313" key="14">
    <source>
        <dbReference type="EMBL" id="CAF0813297.1"/>
    </source>
</evidence>
<keyword evidence="3 9" id="KW-0479">Metal-binding</keyword>
<feature type="binding site" evidence="9">
    <location>
        <position position="261"/>
    </location>
    <ligand>
        <name>Zn(2+)</name>
        <dbReference type="ChEBI" id="CHEBI:29105"/>
        <label>2</label>
    </ligand>
</feature>
<gene>
    <name evidence="15" type="ORF">OKA104_LOCUS32486</name>
    <name evidence="14" type="ORF">VCS650_LOCUS4669</name>
</gene>
<dbReference type="InterPro" id="IPR019786">
    <property type="entry name" value="Zinc_finger_PHD-type_CS"/>
</dbReference>
<dbReference type="GO" id="GO:0008270">
    <property type="term" value="F:zinc ion binding"/>
    <property type="evidence" value="ECO:0007669"/>
    <property type="project" value="UniProtKB-KW"/>
</dbReference>
<comment type="similarity">
    <text evidence="2 11">Belongs to the ING family.</text>
</comment>
<accession>A0A819S1P7</accession>
<feature type="binding site" evidence="9">
    <location>
        <position position="283"/>
    </location>
    <ligand>
        <name>Zn(2+)</name>
        <dbReference type="ChEBI" id="CHEBI:29105"/>
        <label>2</label>
    </ligand>
</feature>
<dbReference type="InterPro" id="IPR011011">
    <property type="entry name" value="Znf_FYVE_PHD"/>
</dbReference>
<evidence type="ECO:0000256" key="5">
    <source>
        <dbReference type="ARBA" id="ARBA00022833"/>
    </source>
</evidence>
<evidence type="ECO:0000256" key="4">
    <source>
        <dbReference type="ARBA" id="ARBA00022771"/>
    </source>
</evidence>
<dbReference type="PROSITE" id="PS50016">
    <property type="entry name" value="ZF_PHD_2"/>
    <property type="match status" value="1"/>
</dbReference>
<proteinExistence type="inferred from homology"/>
<evidence type="ECO:0000256" key="9">
    <source>
        <dbReference type="PIRSR" id="PIRSR628651-51"/>
    </source>
</evidence>
<evidence type="ECO:0000256" key="3">
    <source>
        <dbReference type="ARBA" id="ARBA00022723"/>
    </source>
</evidence>
<name>A0A819S1P7_9BILA</name>
<dbReference type="PANTHER" id="PTHR10333">
    <property type="entry name" value="INHIBITOR OF GROWTH PROTEIN"/>
    <property type="match status" value="1"/>
</dbReference>
<feature type="binding site" evidence="9">
    <location>
        <position position="243"/>
    </location>
    <ligand>
        <name>Zn(2+)</name>
        <dbReference type="ChEBI" id="CHEBI:29105"/>
        <label>1</label>
    </ligand>
</feature>
<evidence type="ECO:0000256" key="12">
    <source>
        <dbReference type="SAM" id="MobiDB-lite"/>
    </source>
</evidence>
<dbReference type="FunFam" id="3.30.40.10:FF:000016">
    <property type="entry name" value="Inhibitor of growth protein"/>
    <property type="match status" value="1"/>
</dbReference>
<comment type="subcellular location">
    <subcellularLocation>
        <location evidence="1 11">Nucleus</location>
    </subcellularLocation>
</comment>
<dbReference type="SMART" id="SM00249">
    <property type="entry name" value="PHD"/>
    <property type="match status" value="1"/>
</dbReference>
<dbReference type="GO" id="GO:0006325">
    <property type="term" value="P:chromatin organization"/>
    <property type="evidence" value="ECO:0007669"/>
    <property type="project" value="UniProtKB-KW"/>
</dbReference>
<dbReference type="OrthoDB" id="5411773at2759"/>
<feature type="binding site" evidence="9">
    <location>
        <position position="245"/>
    </location>
    <ligand>
        <name>Zn(2+)</name>
        <dbReference type="ChEBI" id="CHEBI:29105"/>
        <label>1</label>
    </ligand>
</feature>
<evidence type="ECO:0000256" key="1">
    <source>
        <dbReference type="ARBA" id="ARBA00004123"/>
    </source>
</evidence>
<feature type="region of interest" description="Disordered" evidence="12">
    <location>
        <begin position="132"/>
        <end position="239"/>
    </location>
</feature>
<sequence length="291" mass="33355">MASSTTTTTTTSTNNQSNTLNNETAVYEYMRQFVDYQENGVDLNELSEIRQLDIYLQNCYTRVRELVTNLRDKQQESQSQSDIQTTLINTLIQAKSIGDKKMQLSQQMLDTTERQSKKLKIAYQKYIESINQQSTTSENNSNEIDSENEYDSEMNNPRSLSTKTSTTSLWKRKTTTNNPSTSTINLKRKCVTNTEHTNDPRDRKKTTQRSTNANTQNTNSGNNKKFKLNNDSSSAPSDEPTYCLCSQLSYGSMILCDSKACDIKWFHFNCVNLTTKPKGKWFCPKCRDNRS</sequence>
<keyword evidence="7 11" id="KW-0539">Nucleus</keyword>
<evidence type="ECO:0000256" key="6">
    <source>
        <dbReference type="ARBA" id="ARBA00022853"/>
    </source>
</evidence>
<dbReference type="CDD" id="cd15584">
    <property type="entry name" value="PHD_ING1_2"/>
    <property type="match status" value="1"/>
</dbReference>
<dbReference type="Pfam" id="PF12998">
    <property type="entry name" value="ING"/>
    <property type="match status" value="1"/>
</dbReference>
<dbReference type="PROSITE" id="PS01359">
    <property type="entry name" value="ZF_PHD_1"/>
    <property type="match status" value="1"/>
</dbReference>
<dbReference type="Proteomes" id="UP000663881">
    <property type="component" value="Unassembled WGS sequence"/>
</dbReference>
<feature type="domain" description="PHD-type" evidence="13">
    <location>
        <begin position="240"/>
        <end position="289"/>
    </location>
</feature>
<evidence type="ECO:0000313" key="15">
    <source>
        <dbReference type="EMBL" id="CAF4046058.1"/>
    </source>
</evidence>
<feature type="site" description="Histone H3K4me3 binding" evidence="8">
    <location>
        <position position="253"/>
    </location>
</feature>
<protein>
    <recommendedName>
        <fullName evidence="11">Inhibitor of growth protein</fullName>
    </recommendedName>
</protein>
<dbReference type="Gene3D" id="6.10.140.1740">
    <property type="match status" value="1"/>
</dbReference>
<keyword evidence="4 10" id="KW-0863">Zinc-finger</keyword>
<comment type="subunit">
    <text evidence="11">Component of an histone acetyltransferase complex. Interacts with H3K4me3 and to a lesser extent with H3K4me2.</text>
</comment>
<reference evidence="15" key="1">
    <citation type="submission" date="2021-02" db="EMBL/GenBank/DDBJ databases">
        <authorList>
            <person name="Nowell W R."/>
        </authorList>
    </citation>
    <scope>NUCLEOTIDE SEQUENCE</scope>
</reference>
<feature type="site" description="Histone H3K4me3 binding" evidence="8">
    <location>
        <position position="257"/>
    </location>
</feature>
<evidence type="ECO:0000256" key="7">
    <source>
        <dbReference type="ARBA" id="ARBA00023242"/>
    </source>
</evidence>
<organism evidence="15 16">
    <name type="scientific">Adineta steineri</name>
    <dbReference type="NCBI Taxonomy" id="433720"/>
    <lineage>
        <taxon>Eukaryota</taxon>
        <taxon>Metazoa</taxon>
        <taxon>Spiralia</taxon>
        <taxon>Gnathifera</taxon>
        <taxon>Rotifera</taxon>
        <taxon>Eurotatoria</taxon>
        <taxon>Bdelloidea</taxon>
        <taxon>Adinetida</taxon>
        <taxon>Adinetidae</taxon>
        <taxon>Adineta</taxon>
    </lineage>
</organism>
<feature type="compositionally biased region" description="Low complexity" evidence="12">
    <location>
        <begin position="208"/>
        <end position="223"/>
    </location>
</feature>
<feature type="site" description="Histone H3K4me3 binding" evidence="8">
    <location>
        <position position="242"/>
    </location>
</feature>
<dbReference type="Proteomes" id="UP000663891">
    <property type="component" value="Unassembled WGS sequence"/>
</dbReference>
<dbReference type="AlphaFoldDB" id="A0A819S1P7"/>
<comment type="function">
    <text evidence="11">Component of an histone acetyltransferase complex.</text>
</comment>
<dbReference type="InterPro" id="IPR001965">
    <property type="entry name" value="Znf_PHD"/>
</dbReference>
<dbReference type="InterPro" id="IPR019787">
    <property type="entry name" value="Znf_PHD-finger"/>
</dbReference>
<evidence type="ECO:0000259" key="13">
    <source>
        <dbReference type="PROSITE" id="PS50016"/>
    </source>
</evidence>
<evidence type="ECO:0000256" key="11">
    <source>
        <dbReference type="RuleBase" id="RU361213"/>
    </source>
</evidence>
<dbReference type="EMBL" id="CAJOAY010003912">
    <property type="protein sequence ID" value="CAF4046058.1"/>
    <property type="molecule type" value="Genomic_DNA"/>
</dbReference>
<evidence type="ECO:0000256" key="10">
    <source>
        <dbReference type="PROSITE-ProRule" id="PRU00146"/>
    </source>
</evidence>
<comment type="domain">
    <text evidence="11">The PHD-type zinc finger mediates the binding to H3K4me3.</text>
</comment>